<evidence type="ECO:0000256" key="1">
    <source>
        <dbReference type="SAM" id="SignalP"/>
    </source>
</evidence>
<sequence>MTFSTAHRNRIRRVAIAAIGLAVSVALGANAQAGEMRKPEGETRSVYLVKYRVNNDVRYNKKPVGKLVKISASRYLNSNPYVCTPSGFGQKARCYTRRVSNQPGV</sequence>
<keyword evidence="1" id="KW-0732">Signal</keyword>
<keyword evidence="3" id="KW-1185">Reference proteome</keyword>
<feature type="signal peptide" evidence="1">
    <location>
        <begin position="1"/>
        <end position="33"/>
    </location>
</feature>
<dbReference type="AlphaFoldDB" id="A0A1R3VE88"/>
<dbReference type="EMBL" id="FTPD01000045">
    <property type="protein sequence ID" value="SIT58192.1"/>
    <property type="molecule type" value="Genomic_DNA"/>
</dbReference>
<protein>
    <submittedName>
        <fullName evidence="2">Uncharacterized protein</fullName>
    </submittedName>
</protein>
<evidence type="ECO:0000313" key="2">
    <source>
        <dbReference type="EMBL" id="SIT58192.1"/>
    </source>
</evidence>
<accession>A0A1R3VE88</accession>
<reference evidence="3" key="1">
    <citation type="submission" date="2017-01" db="EMBL/GenBank/DDBJ databases">
        <authorList>
            <person name="Brunel B."/>
        </authorList>
    </citation>
    <scope>NUCLEOTIDE SEQUENCE [LARGE SCALE GENOMIC DNA]</scope>
</reference>
<evidence type="ECO:0000313" key="3">
    <source>
        <dbReference type="Proteomes" id="UP000188388"/>
    </source>
</evidence>
<organism evidence="2 3">
    <name type="scientific">Mesorhizobium prunaredense</name>
    <dbReference type="NCBI Taxonomy" id="1631249"/>
    <lineage>
        <taxon>Bacteria</taxon>
        <taxon>Pseudomonadati</taxon>
        <taxon>Pseudomonadota</taxon>
        <taxon>Alphaproteobacteria</taxon>
        <taxon>Hyphomicrobiales</taxon>
        <taxon>Phyllobacteriaceae</taxon>
        <taxon>Mesorhizobium</taxon>
    </lineage>
</organism>
<dbReference type="RefSeq" id="WP_077381290.1">
    <property type="nucleotide sequence ID" value="NZ_FTPD01000045.1"/>
</dbReference>
<name>A0A1R3VE88_9HYPH</name>
<gene>
    <name evidence="2" type="ORF">BQ8794_50294</name>
</gene>
<proteinExistence type="predicted"/>
<feature type="chain" id="PRO_5012774406" evidence="1">
    <location>
        <begin position="34"/>
        <end position="105"/>
    </location>
</feature>
<dbReference type="Proteomes" id="UP000188388">
    <property type="component" value="Unassembled WGS sequence"/>
</dbReference>